<sequence length="75" mass="8333">MSRPRPSETNIPQRNHPIPFPSHPNQSHPIHPPKIANVSSIPTVSYPSRHAILPKRGEGQREAQARTRTGSERGS</sequence>
<accession>A0A1E1JXM8</accession>
<evidence type="ECO:0000313" key="2">
    <source>
        <dbReference type="EMBL" id="CZS88994.1"/>
    </source>
</evidence>
<feature type="region of interest" description="Disordered" evidence="1">
    <location>
        <begin position="1"/>
        <end position="75"/>
    </location>
</feature>
<protein>
    <submittedName>
        <fullName evidence="2">Uncharacterized protein</fullName>
    </submittedName>
</protein>
<dbReference type="AlphaFoldDB" id="A0A1E1JXM8"/>
<proteinExistence type="predicted"/>
<organism evidence="2 3">
    <name type="scientific">Rhynchosporium agropyri</name>
    <dbReference type="NCBI Taxonomy" id="914238"/>
    <lineage>
        <taxon>Eukaryota</taxon>
        <taxon>Fungi</taxon>
        <taxon>Dikarya</taxon>
        <taxon>Ascomycota</taxon>
        <taxon>Pezizomycotina</taxon>
        <taxon>Leotiomycetes</taxon>
        <taxon>Helotiales</taxon>
        <taxon>Ploettnerulaceae</taxon>
        <taxon>Rhynchosporium</taxon>
    </lineage>
</organism>
<reference evidence="3" key="1">
    <citation type="submission" date="2016-03" db="EMBL/GenBank/DDBJ databases">
        <authorList>
            <person name="Guldener U."/>
        </authorList>
    </citation>
    <scope>NUCLEOTIDE SEQUENCE [LARGE SCALE GENOMIC DNA]</scope>
    <source>
        <strain evidence="3">04CH-RAC-A.6.1</strain>
    </source>
</reference>
<evidence type="ECO:0000313" key="3">
    <source>
        <dbReference type="Proteomes" id="UP000178912"/>
    </source>
</evidence>
<dbReference type="Proteomes" id="UP000178912">
    <property type="component" value="Unassembled WGS sequence"/>
</dbReference>
<gene>
    <name evidence="2" type="ORF">RAG0_00485</name>
</gene>
<feature type="compositionally biased region" description="Polar residues" evidence="1">
    <location>
        <begin position="37"/>
        <end position="46"/>
    </location>
</feature>
<keyword evidence="3" id="KW-1185">Reference proteome</keyword>
<dbReference type="EMBL" id="FJUX01000002">
    <property type="protein sequence ID" value="CZS88994.1"/>
    <property type="molecule type" value="Genomic_DNA"/>
</dbReference>
<name>A0A1E1JXM8_9HELO</name>
<evidence type="ECO:0000256" key="1">
    <source>
        <dbReference type="SAM" id="MobiDB-lite"/>
    </source>
</evidence>
<feature type="compositionally biased region" description="Basic and acidic residues" evidence="1">
    <location>
        <begin position="55"/>
        <end position="75"/>
    </location>
</feature>